<proteinExistence type="predicted"/>
<reference evidence="2" key="1">
    <citation type="journal article" date="2023" name="Nat. Plants">
        <title>Single-cell RNA sequencing provides a high-resolution roadmap for understanding the multicellular compartmentation of specialized metabolism.</title>
        <authorList>
            <person name="Sun S."/>
            <person name="Shen X."/>
            <person name="Li Y."/>
            <person name="Li Y."/>
            <person name="Wang S."/>
            <person name="Li R."/>
            <person name="Zhang H."/>
            <person name="Shen G."/>
            <person name="Guo B."/>
            <person name="Wei J."/>
            <person name="Xu J."/>
            <person name="St-Pierre B."/>
            <person name="Chen S."/>
            <person name="Sun C."/>
        </authorList>
    </citation>
    <scope>NUCLEOTIDE SEQUENCE [LARGE SCALE GENOMIC DNA]</scope>
</reference>
<name>A0ACC0CDS5_CATRO</name>
<evidence type="ECO:0000313" key="1">
    <source>
        <dbReference type="EMBL" id="KAI5682931.1"/>
    </source>
</evidence>
<protein>
    <submittedName>
        <fullName evidence="1">Uncharacterized protein</fullName>
    </submittedName>
</protein>
<keyword evidence="2" id="KW-1185">Reference proteome</keyword>
<accession>A0ACC0CDS5</accession>
<organism evidence="1 2">
    <name type="scientific">Catharanthus roseus</name>
    <name type="common">Madagascar periwinkle</name>
    <name type="synonym">Vinca rosea</name>
    <dbReference type="NCBI Taxonomy" id="4058"/>
    <lineage>
        <taxon>Eukaryota</taxon>
        <taxon>Viridiplantae</taxon>
        <taxon>Streptophyta</taxon>
        <taxon>Embryophyta</taxon>
        <taxon>Tracheophyta</taxon>
        <taxon>Spermatophyta</taxon>
        <taxon>Magnoliopsida</taxon>
        <taxon>eudicotyledons</taxon>
        <taxon>Gunneridae</taxon>
        <taxon>Pentapetalae</taxon>
        <taxon>asterids</taxon>
        <taxon>lamiids</taxon>
        <taxon>Gentianales</taxon>
        <taxon>Apocynaceae</taxon>
        <taxon>Rauvolfioideae</taxon>
        <taxon>Vinceae</taxon>
        <taxon>Catharanthinae</taxon>
        <taxon>Catharanthus</taxon>
    </lineage>
</organism>
<evidence type="ECO:0000313" key="2">
    <source>
        <dbReference type="Proteomes" id="UP001060085"/>
    </source>
</evidence>
<sequence length="125" mass="14885">MEYCKFHQDHGHDTEQCIELWKEIENAIRQGLLKDFIAQHADYQQEHKKKGDQEHHPPKNLSHRKRHRQEEHDALLVVTFDISHCTKISSSRMRLTKCASFQETSNLRQHQSLGSRVEAFVQWEI</sequence>
<dbReference type="EMBL" id="CM044701">
    <property type="protein sequence ID" value="KAI5682931.1"/>
    <property type="molecule type" value="Genomic_DNA"/>
</dbReference>
<comment type="caution">
    <text evidence="1">The sequence shown here is derived from an EMBL/GenBank/DDBJ whole genome shotgun (WGS) entry which is preliminary data.</text>
</comment>
<gene>
    <name evidence="1" type="ORF">M9H77_04159</name>
</gene>
<dbReference type="Proteomes" id="UP001060085">
    <property type="component" value="Linkage Group LG01"/>
</dbReference>